<dbReference type="GO" id="GO:0016209">
    <property type="term" value="F:antioxidant activity"/>
    <property type="evidence" value="ECO:0007669"/>
    <property type="project" value="InterPro"/>
</dbReference>
<dbReference type="InterPro" id="IPR017937">
    <property type="entry name" value="Thioredoxin_CS"/>
</dbReference>
<evidence type="ECO:0000313" key="5">
    <source>
        <dbReference type="Proteomes" id="UP000540989"/>
    </source>
</evidence>
<feature type="chain" id="PRO_5031010522" evidence="2">
    <location>
        <begin position="25"/>
        <end position="314"/>
    </location>
</feature>
<dbReference type="SUPFAM" id="SSF52833">
    <property type="entry name" value="Thioredoxin-like"/>
    <property type="match status" value="1"/>
</dbReference>
<comment type="caution">
    <text evidence="4">The sequence shown here is derived from an EMBL/GenBank/DDBJ whole genome shotgun (WGS) entry which is preliminary data.</text>
</comment>
<protein>
    <submittedName>
        <fullName evidence="4">Peroxiredoxin</fullName>
    </submittedName>
</protein>
<dbReference type="AlphaFoldDB" id="A0A7W7ZCH2"/>
<evidence type="ECO:0000259" key="3">
    <source>
        <dbReference type="PROSITE" id="PS51352"/>
    </source>
</evidence>
<dbReference type="EMBL" id="JACHIP010000002">
    <property type="protein sequence ID" value="MBB5057208.1"/>
    <property type="molecule type" value="Genomic_DNA"/>
</dbReference>
<dbReference type="InterPro" id="IPR036249">
    <property type="entry name" value="Thioredoxin-like_sf"/>
</dbReference>
<feature type="signal peptide" evidence="2">
    <location>
        <begin position="1"/>
        <end position="24"/>
    </location>
</feature>
<dbReference type="PANTHER" id="PTHR42852">
    <property type="entry name" value="THIOL:DISULFIDE INTERCHANGE PROTEIN DSBE"/>
    <property type="match status" value="1"/>
</dbReference>
<dbReference type="Gene3D" id="3.40.30.10">
    <property type="entry name" value="Glutaredoxin"/>
    <property type="match status" value="1"/>
</dbReference>
<dbReference type="PROSITE" id="PS51352">
    <property type="entry name" value="THIOREDOXIN_2"/>
    <property type="match status" value="1"/>
</dbReference>
<accession>A0A7W7ZCH2</accession>
<proteinExistence type="predicted"/>
<keyword evidence="5" id="KW-1185">Reference proteome</keyword>
<name>A0A7W7ZCH2_9BACT</name>
<feature type="domain" description="Thioredoxin" evidence="3">
    <location>
        <begin position="174"/>
        <end position="312"/>
    </location>
</feature>
<gene>
    <name evidence="4" type="ORF">HDF16_001893</name>
</gene>
<keyword evidence="1" id="KW-0676">Redox-active center</keyword>
<dbReference type="InterPro" id="IPR013766">
    <property type="entry name" value="Thioredoxin_domain"/>
</dbReference>
<sequence>MLSTRRAILSAGLLVSLSATGVSAGAQASPQTQEKAQNQSAAQAAAKPVYTAAESAIIAEMKTLRSTPDSERGAKTSAIAAEIAALPGSKNKLRLASGLSNLSTEGDFGHQSLQDVANTLTLALTQSPIVPTADKAERPASPYLELAKLVRYEHVTSTLNDPEFERAKSILVADEVEVEKADFTLTDLTGKSWTLSKLRGKVVMVNFWATWCPPCRKEMPDLDTLAHRFAKQGLVVLSLSDEDDHAKVASYISSHNINYPILLDPDGTTAKKFHVEGIPKTFIFDRSGKVAAQSIDMRTQGQFLAMLQQAGIKP</sequence>
<reference evidence="4 5" key="1">
    <citation type="submission" date="2020-08" db="EMBL/GenBank/DDBJ databases">
        <title>Genomic Encyclopedia of Type Strains, Phase IV (KMG-V): Genome sequencing to study the core and pangenomes of soil and plant-associated prokaryotes.</title>
        <authorList>
            <person name="Whitman W."/>
        </authorList>
    </citation>
    <scope>NUCLEOTIDE SEQUENCE [LARGE SCALE GENOMIC DNA]</scope>
    <source>
        <strain evidence="4 5">M8UP14</strain>
    </source>
</reference>
<organism evidence="4 5">
    <name type="scientific">Granulicella aggregans</name>
    <dbReference type="NCBI Taxonomy" id="474949"/>
    <lineage>
        <taxon>Bacteria</taxon>
        <taxon>Pseudomonadati</taxon>
        <taxon>Acidobacteriota</taxon>
        <taxon>Terriglobia</taxon>
        <taxon>Terriglobales</taxon>
        <taxon>Acidobacteriaceae</taxon>
        <taxon>Granulicella</taxon>
    </lineage>
</organism>
<dbReference type="InterPro" id="IPR000866">
    <property type="entry name" value="AhpC/TSA"/>
</dbReference>
<dbReference type="GO" id="GO:0016491">
    <property type="term" value="F:oxidoreductase activity"/>
    <property type="evidence" value="ECO:0007669"/>
    <property type="project" value="InterPro"/>
</dbReference>
<keyword evidence="2" id="KW-0732">Signal</keyword>
<evidence type="ECO:0000256" key="2">
    <source>
        <dbReference type="SAM" id="SignalP"/>
    </source>
</evidence>
<dbReference type="Proteomes" id="UP000540989">
    <property type="component" value="Unassembled WGS sequence"/>
</dbReference>
<dbReference type="Pfam" id="PF00578">
    <property type="entry name" value="AhpC-TSA"/>
    <property type="match status" value="1"/>
</dbReference>
<dbReference type="CDD" id="cd02966">
    <property type="entry name" value="TlpA_like_family"/>
    <property type="match status" value="1"/>
</dbReference>
<dbReference type="PANTHER" id="PTHR42852:SF13">
    <property type="entry name" value="PROTEIN DIPZ"/>
    <property type="match status" value="1"/>
</dbReference>
<dbReference type="RefSeq" id="WP_184215780.1">
    <property type="nucleotide sequence ID" value="NZ_JACHIP010000002.1"/>
</dbReference>
<evidence type="ECO:0000256" key="1">
    <source>
        <dbReference type="ARBA" id="ARBA00023284"/>
    </source>
</evidence>
<evidence type="ECO:0000313" key="4">
    <source>
        <dbReference type="EMBL" id="MBB5057208.1"/>
    </source>
</evidence>
<dbReference type="InterPro" id="IPR050553">
    <property type="entry name" value="Thioredoxin_ResA/DsbE_sf"/>
</dbReference>
<dbReference type="PROSITE" id="PS00194">
    <property type="entry name" value="THIOREDOXIN_1"/>
    <property type="match status" value="1"/>
</dbReference>